<dbReference type="InterPro" id="IPR036920">
    <property type="entry name" value="Ribosomal_uL16_sf"/>
</dbReference>
<dbReference type="GO" id="GO:0032543">
    <property type="term" value="P:mitochondrial translation"/>
    <property type="evidence" value="ECO:0007669"/>
    <property type="project" value="TreeGrafter"/>
</dbReference>
<dbReference type="InterPro" id="IPR047873">
    <property type="entry name" value="Ribosomal_uL16"/>
</dbReference>
<accession>A0AAE1ZHG7</accession>
<evidence type="ECO:0000256" key="3">
    <source>
        <dbReference type="ARBA" id="ARBA00023274"/>
    </source>
</evidence>
<reference evidence="7" key="1">
    <citation type="submission" date="2022-04" db="EMBL/GenBank/DDBJ databases">
        <authorList>
            <person name="Xu L."/>
            <person name="Lv Z."/>
        </authorList>
    </citation>
    <scope>NUCLEOTIDE SEQUENCE</scope>
    <source>
        <strain evidence="7">LV_2022a</strain>
    </source>
</reference>
<dbReference type="Gene3D" id="3.90.1170.10">
    <property type="entry name" value="Ribosomal protein L10e/L16"/>
    <property type="match status" value="1"/>
</dbReference>
<evidence type="ECO:0000256" key="5">
    <source>
        <dbReference type="SAM" id="MobiDB-lite"/>
    </source>
</evidence>
<dbReference type="GO" id="GO:0019843">
    <property type="term" value="F:rRNA binding"/>
    <property type="evidence" value="ECO:0007669"/>
    <property type="project" value="InterPro"/>
</dbReference>
<organism evidence="7 8">
    <name type="scientific">Schistosoma mekongi</name>
    <name type="common">Parasitic worm</name>
    <dbReference type="NCBI Taxonomy" id="38744"/>
    <lineage>
        <taxon>Eukaryota</taxon>
        <taxon>Metazoa</taxon>
        <taxon>Spiralia</taxon>
        <taxon>Lophotrochozoa</taxon>
        <taxon>Platyhelminthes</taxon>
        <taxon>Trematoda</taxon>
        <taxon>Digenea</taxon>
        <taxon>Strigeidida</taxon>
        <taxon>Schistosomatoidea</taxon>
        <taxon>Schistosomatidae</taxon>
        <taxon>Schistosoma</taxon>
    </lineage>
</organism>
<feature type="transmembrane region" description="Helical" evidence="6">
    <location>
        <begin position="254"/>
        <end position="275"/>
    </location>
</feature>
<dbReference type="PANTHER" id="PTHR12220">
    <property type="entry name" value="50S/60S RIBOSOMAL PROTEIN L16"/>
    <property type="match status" value="1"/>
</dbReference>
<proteinExistence type="inferred from homology"/>
<feature type="region of interest" description="Disordered" evidence="5">
    <location>
        <begin position="350"/>
        <end position="379"/>
    </location>
</feature>
<evidence type="ECO:0000256" key="6">
    <source>
        <dbReference type="SAM" id="Phobius"/>
    </source>
</evidence>
<dbReference type="EMBL" id="JALJAT010000002">
    <property type="protein sequence ID" value="KAK4473912.1"/>
    <property type="molecule type" value="Genomic_DNA"/>
</dbReference>
<dbReference type="Pfam" id="PF00252">
    <property type="entry name" value="Ribosomal_L16"/>
    <property type="match status" value="1"/>
</dbReference>
<dbReference type="PANTHER" id="PTHR12220:SF13">
    <property type="entry name" value="LARGE RIBOSOMAL SUBUNIT PROTEIN UL16M"/>
    <property type="match status" value="1"/>
</dbReference>
<keyword evidence="6" id="KW-1133">Transmembrane helix</keyword>
<name>A0AAE1ZHG7_SCHME</name>
<keyword evidence="3" id="KW-0687">Ribonucleoprotein</keyword>
<evidence type="ECO:0000256" key="1">
    <source>
        <dbReference type="ARBA" id="ARBA00008931"/>
    </source>
</evidence>
<feature type="region of interest" description="Disordered" evidence="5">
    <location>
        <begin position="55"/>
        <end position="80"/>
    </location>
</feature>
<gene>
    <name evidence="7" type="ORF">MN116_003237</name>
</gene>
<evidence type="ECO:0000313" key="8">
    <source>
        <dbReference type="Proteomes" id="UP001292079"/>
    </source>
</evidence>
<keyword evidence="2" id="KW-0689">Ribosomal protein</keyword>
<comment type="similarity">
    <text evidence="1">Belongs to the universal ribosomal protein uL16 family.</text>
</comment>
<comment type="caution">
    <text evidence="7">The sequence shown here is derived from an EMBL/GenBank/DDBJ whole genome shotgun (WGS) entry which is preliminary data.</text>
</comment>
<dbReference type="AlphaFoldDB" id="A0AAE1ZHG7"/>
<keyword evidence="8" id="KW-1185">Reference proteome</keyword>
<dbReference type="GO" id="GO:0005762">
    <property type="term" value="C:mitochondrial large ribosomal subunit"/>
    <property type="evidence" value="ECO:0007669"/>
    <property type="project" value="TreeGrafter"/>
</dbReference>
<dbReference type="Proteomes" id="UP001292079">
    <property type="component" value="Unassembled WGS sequence"/>
</dbReference>
<dbReference type="GO" id="GO:0003735">
    <property type="term" value="F:structural constituent of ribosome"/>
    <property type="evidence" value="ECO:0007669"/>
    <property type="project" value="InterPro"/>
</dbReference>
<reference evidence="7" key="2">
    <citation type="journal article" date="2023" name="Infect Dis Poverty">
        <title>Chromosome-scale genome of the human blood fluke Schistosoma mekongi and its implications for public health.</title>
        <authorList>
            <person name="Zhou M."/>
            <person name="Xu L."/>
            <person name="Xu D."/>
            <person name="Chen W."/>
            <person name="Khan J."/>
            <person name="Hu Y."/>
            <person name="Huang H."/>
            <person name="Wei H."/>
            <person name="Zhang Y."/>
            <person name="Chusongsang P."/>
            <person name="Tanasarnprasert K."/>
            <person name="Hu X."/>
            <person name="Limpanont Y."/>
            <person name="Lv Z."/>
        </authorList>
    </citation>
    <scope>NUCLEOTIDE SEQUENCE</scope>
    <source>
        <strain evidence="7">LV_2022a</strain>
    </source>
</reference>
<sequence>MLGDWVRTLLRYEHTIWVNSRNLRNAHTKLPYSEYHPDINLQVTGELSDLEFPPDRRRLHPVNKQPQLSGSTKPPKYTRQKIDCRGPETVFNKLIYSQYGIQAIEGGELEFGHFEMMRTAINKLLDEKRMFALWCVDAPWKPVTRRAQGKRKGGGKANIHHYTTPVKAERIIVELGGYLNWREAYRILSRVADRLPFRARFISQDLLDTESQIEAYIKEKNVNPFYQPGYALAHNYAGCRSFISPYYLDWGTMYLSRSILLITILFIHFVIVQSICNLDNLIDCCNNEGKANATTFLRNKPSGIKSENVTAYFKDLCKFRTLYEQQSFITEQYQRLASIDINALFTTTTTTTTRKTTKPPSTTPRTTLKTTTKSPTLPTTLKSSSLTGLQILPKLTP</sequence>
<evidence type="ECO:0000256" key="4">
    <source>
        <dbReference type="ARBA" id="ARBA00035302"/>
    </source>
</evidence>
<keyword evidence="6" id="KW-0472">Membrane</keyword>
<protein>
    <recommendedName>
        <fullName evidence="4">Large ribosomal subunit protein uL16m</fullName>
    </recommendedName>
</protein>
<keyword evidence="6" id="KW-0812">Transmembrane</keyword>
<evidence type="ECO:0000256" key="2">
    <source>
        <dbReference type="ARBA" id="ARBA00022980"/>
    </source>
</evidence>
<dbReference type="InterPro" id="IPR000114">
    <property type="entry name" value="Ribosomal_uL16_bact-type"/>
</dbReference>
<evidence type="ECO:0000313" key="7">
    <source>
        <dbReference type="EMBL" id="KAK4473912.1"/>
    </source>
</evidence>
<dbReference type="SUPFAM" id="SSF54686">
    <property type="entry name" value="Ribosomal protein L16p/L10e"/>
    <property type="match status" value="1"/>
</dbReference>